<dbReference type="Gene3D" id="1.10.260.40">
    <property type="entry name" value="lambda repressor-like DNA-binding domains"/>
    <property type="match status" value="1"/>
</dbReference>
<dbReference type="GO" id="GO:0006313">
    <property type="term" value="P:DNA transposition"/>
    <property type="evidence" value="ECO:0007669"/>
    <property type="project" value="InterPro"/>
</dbReference>
<accession>A0A378MD49</accession>
<reference evidence="2 3" key="1">
    <citation type="submission" date="2018-06" db="EMBL/GenBank/DDBJ databases">
        <authorList>
            <consortium name="Pathogen Informatics"/>
            <person name="Doyle S."/>
        </authorList>
    </citation>
    <scope>NUCLEOTIDE SEQUENCE [LARGE SCALE GENOMIC DNA]</scope>
    <source>
        <strain evidence="3">NCTC 10815</strain>
    </source>
</reference>
<gene>
    <name evidence="2" type="ORF">NCTC10815_01541</name>
</gene>
<feature type="domain" description="HTH cro/C1-type" evidence="1">
    <location>
        <begin position="39"/>
        <end position="59"/>
    </location>
</feature>
<dbReference type="SUPFAM" id="SSF47413">
    <property type="entry name" value="lambda repressor-like DNA-binding domains"/>
    <property type="match status" value="1"/>
</dbReference>
<protein>
    <submittedName>
        <fullName evidence="2">Helix-turn-helix domain</fullName>
    </submittedName>
</protein>
<evidence type="ECO:0000259" key="1">
    <source>
        <dbReference type="PROSITE" id="PS50943"/>
    </source>
</evidence>
<dbReference type="RefSeq" id="WP_115345901.1">
    <property type="nucleotide sequence ID" value="NZ_UGPG01000001.1"/>
</dbReference>
<dbReference type="InterPro" id="IPR002514">
    <property type="entry name" value="Transposase_8"/>
</dbReference>
<dbReference type="GO" id="GO:0003677">
    <property type="term" value="F:DNA binding"/>
    <property type="evidence" value="ECO:0007669"/>
    <property type="project" value="InterPro"/>
</dbReference>
<proteinExistence type="predicted"/>
<dbReference type="CDD" id="cd00093">
    <property type="entry name" value="HTH_XRE"/>
    <property type="match status" value="1"/>
</dbReference>
<dbReference type="Pfam" id="PF01527">
    <property type="entry name" value="HTH_Tnp_1"/>
    <property type="match status" value="1"/>
</dbReference>
<dbReference type="PROSITE" id="PS50943">
    <property type="entry name" value="HTH_CROC1"/>
    <property type="match status" value="1"/>
</dbReference>
<dbReference type="InterPro" id="IPR001387">
    <property type="entry name" value="Cro/C1-type_HTH"/>
</dbReference>
<dbReference type="Proteomes" id="UP000254879">
    <property type="component" value="Unassembled WGS sequence"/>
</dbReference>
<dbReference type="GO" id="GO:0004803">
    <property type="term" value="F:transposase activity"/>
    <property type="evidence" value="ECO:0007669"/>
    <property type="project" value="InterPro"/>
</dbReference>
<evidence type="ECO:0000313" key="3">
    <source>
        <dbReference type="Proteomes" id="UP000254879"/>
    </source>
</evidence>
<evidence type="ECO:0000313" key="2">
    <source>
        <dbReference type="EMBL" id="STY44221.1"/>
    </source>
</evidence>
<organism evidence="2 3">
    <name type="scientific">Listeria grayi</name>
    <name type="common">Listeria murrayi</name>
    <dbReference type="NCBI Taxonomy" id="1641"/>
    <lineage>
        <taxon>Bacteria</taxon>
        <taxon>Bacillati</taxon>
        <taxon>Bacillota</taxon>
        <taxon>Bacilli</taxon>
        <taxon>Bacillales</taxon>
        <taxon>Listeriaceae</taxon>
        <taxon>Listeria</taxon>
    </lineage>
</organism>
<dbReference type="InterPro" id="IPR010982">
    <property type="entry name" value="Lambda_DNA-bd_dom_sf"/>
</dbReference>
<name>A0A378MD49_LISGR</name>
<sequence>MSTFDIIKKLSLEKGKNVKEVALELGFGENLFYKWKTQSPTTDKLQKVADYFNVSTDYLLGRTNDRYSHLKIEDSNITSNLEASNDFVNILKNADKEKLEKLEQLWKILNEE</sequence>
<dbReference type="SMART" id="SM00530">
    <property type="entry name" value="HTH_XRE"/>
    <property type="match status" value="1"/>
</dbReference>
<dbReference type="EMBL" id="UGPG01000001">
    <property type="protein sequence ID" value="STY44221.1"/>
    <property type="molecule type" value="Genomic_DNA"/>
</dbReference>
<dbReference type="AlphaFoldDB" id="A0A378MD49"/>